<evidence type="ECO:0000256" key="2">
    <source>
        <dbReference type="ARBA" id="ARBA00023125"/>
    </source>
</evidence>
<evidence type="ECO:0000256" key="3">
    <source>
        <dbReference type="ARBA" id="ARBA00023163"/>
    </source>
</evidence>
<dbReference type="PANTHER" id="PTHR46796:SF15">
    <property type="entry name" value="BLL1074 PROTEIN"/>
    <property type="match status" value="1"/>
</dbReference>
<keyword evidence="7" id="KW-1185">Reference proteome</keyword>
<dbReference type="InterPro" id="IPR018060">
    <property type="entry name" value="HTH_AraC"/>
</dbReference>
<dbReference type="EMBL" id="JBIAQY010000001">
    <property type="protein sequence ID" value="MFF3566204.1"/>
    <property type="molecule type" value="Genomic_DNA"/>
</dbReference>
<keyword evidence="1" id="KW-0805">Transcription regulation</keyword>
<sequence length="302" mass="32567">MRAEGAAFASDGGVSEGARAAPDPRLRPYLGDYVGYRLRGFPPGVHIGMPSTALTVIVTIDEPIELPVSCHPAQSGGRWDALASGLTVRPCLIGHHGYQHGVQLALTPLGARVLFGVPTADLGSWVVDLSDVLGPRAAELRERMAATAHWSRRFSILDRILLELMCEATIEPELRRAWQLLTGSAGRARVGAVAEEIGWSRRYLGARFAAEFGITPKDAARLARFESSHRLLRTVATEAASATAAEPRAGTTLAEVAAATGYYDQAHMAREWRELAGLPPSRWLACEVFPFVQDPVPDLLEG</sequence>
<evidence type="ECO:0000256" key="1">
    <source>
        <dbReference type="ARBA" id="ARBA00023015"/>
    </source>
</evidence>
<dbReference type="InterPro" id="IPR050204">
    <property type="entry name" value="AraC_XylS_family_regulators"/>
</dbReference>
<protein>
    <submittedName>
        <fullName evidence="6">Helix-turn-helix domain-containing protein</fullName>
    </submittedName>
</protein>
<feature type="region of interest" description="Disordered" evidence="4">
    <location>
        <begin position="1"/>
        <end position="21"/>
    </location>
</feature>
<accession>A0ABW6RRL5</accession>
<proteinExistence type="predicted"/>
<feature type="domain" description="HTH araC/xylS-type" evidence="5">
    <location>
        <begin position="175"/>
        <end position="286"/>
    </location>
</feature>
<name>A0ABW6RRL5_9NOCA</name>
<reference evidence="6 7" key="1">
    <citation type="submission" date="2024-10" db="EMBL/GenBank/DDBJ databases">
        <title>The Natural Products Discovery Center: Release of the First 8490 Sequenced Strains for Exploring Actinobacteria Biosynthetic Diversity.</title>
        <authorList>
            <person name="Kalkreuter E."/>
            <person name="Kautsar S.A."/>
            <person name="Yang D."/>
            <person name="Bader C.D."/>
            <person name="Teijaro C.N."/>
            <person name="Fluegel L."/>
            <person name="Davis C.M."/>
            <person name="Simpson J.R."/>
            <person name="Lauterbach L."/>
            <person name="Steele A.D."/>
            <person name="Gui C."/>
            <person name="Meng S."/>
            <person name="Li G."/>
            <person name="Viehrig K."/>
            <person name="Ye F."/>
            <person name="Su P."/>
            <person name="Kiefer A.F."/>
            <person name="Nichols A."/>
            <person name="Cepeda A.J."/>
            <person name="Yan W."/>
            <person name="Fan B."/>
            <person name="Jiang Y."/>
            <person name="Adhikari A."/>
            <person name="Zheng C.-J."/>
            <person name="Schuster L."/>
            <person name="Cowan T.M."/>
            <person name="Smanski M.J."/>
            <person name="Chevrette M.G."/>
            <person name="De Carvalho L.P.S."/>
            <person name="Shen B."/>
        </authorList>
    </citation>
    <scope>NUCLEOTIDE SEQUENCE [LARGE SCALE GENOMIC DNA]</scope>
    <source>
        <strain evidence="6 7">NPDC002593</strain>
    </source>
</reference>
<keyword evidence="3" id="KW-0804">Transcription</keyword>
<dbReference type="PROSITE" id="PS01124">
    <property type="entry name" value="HTH_ARAC_FAMILY_2"/>
    <property type="match status" value="1"/>
</dbReference>
<dbReference type="Proteomes" id="UP001601992">
    <property type="component" value="Unassembled WGS sequence"/>
</dbReference>
<evidence type="ECO:0000313" key="7">
    <source>
        <dbReference type="Proteomes" id="UP001601992"/>
    </source>
</evidence>
<gene>
    <name evidence="6" type="ORF">ACFYXQ_00320</name>
</gene>
<keyword evidence="2" id="KW-0238">DNA-binding</keyword>
<dbReference type="SMART" id="SM00342">
    <property type="entry name" value="HTH_ARAC"/>
    <property type="match status" value="1"/>
</dbReference>
<evidence type="ECO:0000256" key="4">
    <source>
        <dbReference type="SAM" id="MobiDB-lite"/>
    </source>
</evidence>
<dbReference type="PANTHER" id="PTHR46796">
    <property type="entry name" value="HTH-TYPE TRANSCRIPTIONAL ACTIVATOR RHAS-RELATED"/>
    <property type="match status" value="1"/>
</dbReference>
<dbReference type="Pfam" id="PF12833">
    <property type="entry name" value="HTH_18"/>
    <property type="match status" value="1"/>
</dbReference>
<dbReference type="Gene3D" id="1.10.10.60">
    <property type="entry name" value="Homeodomain-like"/>
    <property type="match status" value="1"/>
</dbReference>
<comment type="caution">
    <text evidence="6">The sequence shown here is derived from an EMBL/GenBank/DDBJ whole genome shotgun (WGS) entry which is preliminary data.</text>
</comment>
<evidence type="ECO:0000259" key="5">
    <source>
        <dbReference type="PROSITE" id="PS01124"/>
    </source>
</evidence>
<dbReference type="RefSeq" id="WP_040827543.1">
    <property type="nucleotide sequence ID" value="NZ_JBIAQY010000001.1"/>
</dbReference>
<evidence type="ECO:0000313" key="6">
    <source>
        <dbReference type="EMBL" id="MFF3566204.1"/>
    </source>
</evidence>
<organism evidence="6 7">
    <name type="scientific">Nocardia jiangxiensis</name>
    <dbReference type="NCBI Taxonomy" id="282685"/>
    <lineage>
        <taxon>Bacteria</taxon>
        <taxon>Bacillati</taxon>
        <taxon>Actinomycetota</taxon>
        <taxon>Actinomycetes</taxon>
        <taxon>Mycobacteriales</taxon>
        <taxon>Nocardiaceae</taxon>
        <taxon>Nocardia</taxon>
    </lineage>
</organism>